<dbReference type="InterPro" id="IPR039361">
    <property type="entry name" value="Cyclin"/>
</dbReference>
<proteinExistence type="inferred from homology"/>
<dbReference type="EMBL" id="JARBJD010000174">
    <property type="protein sequence ID" value="KAK2948532.1"/>
    <property type="molecule type" value="Genomic_DNA"/>
</dbReference>
<dbReference type="SUPFAM" id="SSF47954">
    <property type="entry name" value="Cyclin-like"/>
    <property type="match status" value="2"/>
</dbReference>
<dbReference type="Pfam" id="PF02984">
    <property type="entry name" value="Cyclin_C"/>
    <property type="match status" value="1"/>
</dbReference>
<protein>
    <submittedName>
        <fullName evidence="7">G2/mitotic-specific cyclin-B2</fullName>
    </submittedName>
</protein>
<dbReference type="Pfam" id="PF00134">
    <property type="entry name" value="Cyclin_N"/>
    <property type="match status" value="1"/>
</dbReference>
<keyword evidence="8" id="KW-1185">Reference proteome</keyword>
<reference evidence="7 8" key="1">
    <citation type="journal article" date="2022" name="bioRxiv">
        <title>Genomics of Preaxostyla Flagellates Illuminates Evolutionary Transitions and the Path Towards Mitochondrial Loss.</title>
        <authorList>
            <person name="Novak L.V.F."/>
            <person name="Treitli S.C."/>
            <person name="Pyrih J."/>
            <person name="Halakuc P."/>
            <person name="Pipaliya S.V."/>
            <person name="Vacek V."/>
            <person name="Brzon O."/>
            <person name="Soukal P."/>
            <person name="Eme L."/>
            <person name="Dacks J.B."/>
            <person name="Karnkowska A."/>
            <person name="Elias M."/>
            <person name="Hampl V."/>
        </authorList>
    </citation>
    <scope>NUCLEOTIDE SEQUENCE [LARGE SCALE GENOMIC DNA]</scope>
    <source>
        <strain evidence="7">NAU3</strain>
        <tissue evidence="7">Gut</tissue>
    </source>
</reference>
<feature type="domain" description="Cyclin-like" evidence="5">
    <location>
        <begin position="231"/>
        <end position="313"/>
    </location>
</feature>
<dbReference type="Proteomes" id="UP001281761">
    <property type="component" value="Unassembled WGS sequence"/>
</dbReference>
<dbReference type="InterPro" id="IPR036915">
    <property type="entry name" value="Cyclin-like_sf"/>
</dbReference>
<evidence type="ECO:0000259" key="6">
    <source>
        <dbReference type="SMART" id="SM01332"/>
    </source>
</evidence>
<sequence>MIKHKTRVPQVLLPVGQVLPLVKDTISPVFRARATNKSALESSIVPQQSFNQRISSTPNNEISVVVIREGDYAEDIDFEDTNTPSSCSVYANECFSYLHDLDIRWSLKPNFLAQQISVTPKHRAYTVDFLVNLHSQLCSLYTLPLELETLYCAVGIFDRFLSVRMCSVENLHLVALASFLIASKFEESFYPAVEHMLRFAPSTIRKTEVLKMEAVILDALHFKLGSPTPFRFLRRYAKAARADQTVGMLARFLCEYSLTCYSLVSNYTSSLIAAACISHALRIANKPAWTATLQRYSGHEHHDIVKCMQDMRVLVRRAPLLKTQAVYRKYAQSKYLKISVRACTSI</sequence>
<dbReference type="PIRSF" id="PIRSF001771">
    <property type="entry name" value="Cyclin_A_B_D_E"/>
    <property type="match status" value="1"/>
</dbReference>
<evidence type="ECO:0000313" key="7">
    <source>
        <dbReference type="EMBL" id="KAK2948532.1"/>
    </source>
</evidence>
<evidence type="ECO:0000259" key="5">
    <source>
        <dbReference type="SMART" id="SM00385"/>
    </source>
</evidence>
<name>A0ABQ9X899_9EUKA</name>
<evidence type="ECO:0000313" key="8">
    <source>
        <dbReference type="Proteomes" id="UP001281761"/>
    </source>
</evidence>
<dbReference type="SMART" id="SM00385">
    <property type="entry name" value="CYCLIN"/>
    <property type="match status" value="2"/>
</dbReference>
<dbReference type="InterPro" id="IPR013763">
    <property type="entry name" value="Cyclin-like_dom"/>
</dbReference>
<comment type="caution">
    <text evidence="7">The sequence shown here is derived from an EMBL/GenBank/DDBJ whole genome shotgun (WGS) entry which is preliminary data.</text>
</comment>
<keyword evidence="3" id="KW-0131">Cell cycle</keyword>
<keyword evidence="1" id="KW-0132">Cell division</keyword>
<dbReference type="InterPro" id="IPR004367">
    <property type="entry name" value="Cyclin_C-dom"/>
</dbReference>
<dbReference type="InterPro" id="IPR046965">
    <property type="entry name" value="Cyclin_A/B-like"/>
</dbReference>
<feature type="domain" description="Cyclin-like" evidence="5">
    <location>
        <begin position="128"/>
        <end position="218"/>
    </location>
</feature>
<gene>
    <name evidence="7" type="ORF">BLNAU_16518</name>
</gene>
<organism evidence="7 8">
    <name type="scientific">Blattamonas nauphoetae</name>
    <dbReference type="NCBI Taxonomy" id="2049346"/>
    <lineage>
        <taxon>Eukaryota</taxon>
        <taxon>Metamonada</taxon>
        <taxon>Preaxostyla</taxon>
        <taxon>Oxymonadida</taxon>
        <taxon>Blattamonas</taxon>
    </lineage>
</organism>
<evidence type="ECO:0000256" key="4">
    <source>
        <dbReference type="RuleBase" id="RU000383"/>
    </source>
</evidence>
<evidence type="ECO:0000256" key="3">
    <source>
        <dbReference type="ARBA" id="ARBA00023306"/>
    </source>
</evidence>
<accession>A0ABQ9X899</accession>
<dbReference type="PANTHER" id="PTHR10177">
    <property type="entry name" value="CYCLINS"/>
    <property type="match status" value="1"/>
</dbReference>
<evidence type="ECO:0000256" key="2">
    <source>
        <dbReference type="ARBA" id="ARBA00023127"/>
    </source>
</evidence>
<feature type="domain" description="Cyclin C-terminal" evidence="6">
    <location>
        <begin position="227"/>
        <end position="346"/>
    </location>
</feature>
<dbReference type="SMART" id="SM01332">
    <property type="entry name" value="Cyclin_C"/>
    <property type="match status" value="1"/>
</dbReference>
<keyword evidence="2 4" id="KW-0195">Cyclin</keyword>
<comment type="similarity">
    <text evidence="4">Belongs to the cyclin family.</text>
</comment>
<dbReference type="Gene3D" id="1.10.472.10">
    <property type="entry name" value="Cyclin-like"/>
    <property type="match status" value="2"/>
</dbReference>
<dbReference type="InterPro" id="IPR006671">
    <property type="entry name" value="Cyclin_N"/>
</dbReference>
<evidence type="ECO:0000256" key="1">
    <source>
        <dbReference type="ARBA" id="ARBA00022618"/>
    </source>
</evidence>